<proteinExistence type="predicted"/>
<gene>
    <name evidence="1" type="ORF">LCGC14_3024740</name>
</gene>
<accession>A0A0F8ZKE2</accession>
<protein>
    <submittedName>
        <fullName evidence="1">Uncharacterized protein</fullName>
    </submittedName>
</protein>
<comment type="caution">
    <text evidence="1">The sequence shown here is derived from an EMBL/GenBank/DDBJ whole genome shotgun (WGS) entry which is preliminary data.</text>
</comment>
<organism evidence="1">
    <name type="scientific">marine sediment metagenome</name>
    <dbReference type="NCBI Taxonomy" id="412755"/>
    <lineage>
        <taxon>unclassified sequences</taxon>
        <taxon>metagenomes</taxon>
        <taxon>ecological metagenomes</taxon>
    </lineage>
</organism>
<evidence type="ECO:0000313" key="1">
    <source>
        <dbReference type="EMBL" id="KKK60401.1"/>
    </source>
</evidence>
<dbReference type="EMBL" id="LAZR01062989">
    <property type="protein sequence ID" value="KKK60401.1"/>
    <property type="molecule type" value="Genomic_DNA"/>
</dbReference>
<reference evidence="1" key="1">
    <citation type="journal article" date="2015" name="Nature">
        <title>Complex archaea that bridge the gap between prokaryotes and eukaryotes.</title>
        <authorList>
            <person name="Spang A."/>
            <person name="Saw J.H."/>
            <person name="Jorgensen S.L."/>
            <person name="Zaremba-Niedzwiedzka K."/>
            <person name="Martijn J."/>
            <person name="Lind A.E."/>
            <person name="van Eijk R."/>
            <person name="Schleper C."/>
            <person name="Guy L."/>
            <person name="Ettema T.J."/>
        </authorList>
    </citation>
    <scope>NUCLEOTIDE SEQUENCE</scope>
</reference>
<sequence length="68" mass="8006">MTTCPNCNMEYTPDLAKRPDFEARNKQWKIERELIQNVWPAATTIQREQLQTGICSDRCWDEYLGVAK</sequence>
<dbReference type="AlphaFoldDB" id="A0A0F8ZKE2"/>
<name>A0A0F8ZKE2_9ZZZZ</name>